<gene>
    <name evidence="3" type="ORF">TJEJU_1187</name>
</gene>
<dbReference type="InterPro" id="IPR050300">
    <property type="entry name" value="GDXG_lipolytic_enzyme"/>
</dbReference>
<proteinExistence type="predicted"/>
<name>A0A238U7A9_9FLAO</name>
<protein>
    <submittedName>
        <fullName evidence="3">Putative carbohydrate esterase (CE10)</fullName>
    </submittedName>
</protein>
<feature type="domain" description="BD-FAE-like" evidence="2">
    <location>
        <begin position="46"/>
        <end position="246"/>
    </location>
</feature>
<keyword evidence="1" id="KW-0378">Hydrolase</keyword>
<dbReference type="GO" id="GO:0016787">
    <property type="term" value="F:hydrolase activity"/>
    <property type="evidence" value="ECO:0007669"/>
    <property type="project" value="UniProtKB-KW"/>
</dbReference>
<evidence type="ECO:0000313" key="4">
    <source>
        <dbReference type="Proteomes" id="UP000215214"/>
    </source>
</evidence>
<dbReference type="SUPFAM" id="SSF53474">
    <property type="entry name" value="alpha/beta-Hydrolases"/>
    <property type="match status" value="1"/>
</dbReference>
<dbReference type="InterPro" id="IPR029058">
    <property type="entry name" value="AB_hydrolase_fold"/>
</dbReference>
<dbReference type="EMBL" id="LT899436">
    <property type="protein sequence ID" value="SNR14935.1"/>
    <property type="molecule type" value="Genomic_DNA"/>
</dbReference>
<reference evidence="3 4" key="1">
    <citation type="submission" date="2017-07" db="EMBL/GenBank/DDBJ databases">
        <authorList>
            <person name="Sun Z.S."/>
            <person name="Albrecht U."/>
            <person name="Echele G."/>
            <person name="Lee C.C."/>
        </authorList>
    </citation>
    <scope>NUCLEOTIDE SEQUENCE [LARGE SCALE GENOMIC DNA]</scope>
    <source>
        <strain evidence="4">type strain: KCTC 22618</strain>
    </source>
</reference>
<dbReference type="PANTHER" id="PTHR48081:SF13">
    <property type="entry name" value="ALPHA_BETA HYDROLASE"/>
    <property type="match status" value="1"/>
</dbReference>
<keyword evidence="4" id="KW-1185">Reference proteome</keyword>
<dbReference type="Proteomes" id="UP000215214">
    <property type="component" value="Chromosome TJEJU"/>
</dbReference>
<dbReference type="PROSITE" id="PS51257">
    <property type="entry name" value="PROKAR_LIPOPROTEIN"/>
    <property type="match status" value="1"/>
</dbReference>
<accession>A0A238U7A9</accession>
<dbReference type="KEGG" id="tje:TJEJU_1187"/>
<dbReference type="RefSeq" id="WP_157730121.1">
    <property type="nucleotide sequence ID" value="NZ_LT899436.1"/>
</dbReference>
<dbReference type="InterPro" id="IPR049492">
    <property type="entry name" value="BD-FAE-like_dom"/>
</dbReference>
<dbReference type="Gene3D" id="3.40.50.1820">
    <property type="entry name" value="alpha/beta hydrolase"/>
    <property type="match status" value="1"/>
</dbReference>
<sequence length="284" mass="32170">MKKIITVFGVLILIISCSSNDEKTINLDQEEFLDKSYGIGDLQKYDIFLPEGRTQANTKVLMIIHGGGWTSGDKNELTFIYNYFKKLGRNFAIVNFNYTLADLNTKPIPLQTNDIKKFISHLKEMKDVYNIGDEFFLLGSSAGAHLSMMYGYKFDTDKDIRGIINVVGPTNFLHTSYTQTTNNETAELLNNVQVLHNETIENNPSFYESISPIFHISSESPATISFYGGNDLLVPEQQGEILHKALDELQVVNELYIYPTEGHGWGEPNILDTFLKIESFLNKN</sequence>
<dbReference type="PANTHER" id="PTHR48081">
    <property type="entry name" value="AB HYDROLASE SUPERFAMILY PROTEIN C4A8.06C"/>
    <property type="match status" value="1"/>
</dbReference>
<evidence type="ECO:0000313" key="3">
    <source>
        <dbReference type="EMBL" id="SNR14935.1"/>
    </source>
</evidence>
<dbReference type="OrthoDB" id="9777975at2"/>
<evidence type="ECO:0000259" key="2">
    <source>
        <dbReference type="Pfam" id="PF20434"/>
    </source>
</evidence>
<evidence type="ECO:0000256" key="1">
    <source>
        <dbReference type="ARBA" id="ARBA00022801"/>
    </source>
</evidence>
<organism evidence="3 4">
    <name type="scientific">Tenacibaculum jejuense</name>
    <dbReference type="NCBI Taxonomy" id="584609"/>
    <lineage>
        <taxon>Bacteria</taxon>
        <taxon>Pseudomonadati</taxon>
        <taxon>Bacteroidota</taxon>
        <taxon>Flavobacteriia</taxon>
        <taxon>Flavobacteriales</taxon>
        <taxon>Flavobacteriaceae</taxon>
        <taxon>Tenacibaculum</taxon>
    </lineage>
</organism>
<dbReference type="Pfam" id="PF20434">
    <property type="entry name" value="BD-FAE"/>
    <property type="match status" value="1"/>
</dbReference>
<dbReference type="AlphaFoldDB" id="A0A238U7A9"/>